<dbReference type="AlphaFoldDB" id="A0A3N4IQ93"/>
<gene>
    <name evidence="1" type="ORF">L873DRAFT_1824633</name>
</gene>
<dbReference type="EMBL" id="ML121386">
    <property type="protein sequence ID" value="RPA88342.1"/>
    <property type="molecule type" value="Genomic_DNA"/>
</dbReference>
<keyword evidence="2" id="KW-1185">Reference proteome</keyword>
<dbReference type="Proteomes" id="UP000276215">
    <property type="component" value="Unassembled WGS sequence"/>
</dbReference>
<sequence>TNRPGLVCNKIKVPWLMESSRTGSGDINKLLSRFSLAIQSTGNCCTISLGQLKLSTLIREPLP</sequence>
<evidence type="ECO:0000313" key="2">
    <source>
        <dbReference type="Proteomes" id="UP000276215"/>
    </source>
</evidence>
<evidence type="ECO:0000313" key="1">
    <source>
        <dbReference type="EMBL" id="RPA88342.1"/>
    </source>
</evidence>
<name>A0A3N4IQ93_9PEZI</name>
<reference evidence="1 2" key="1">
    <citation type="journal article" date="2018" name="Nat. Ecol. Evol.">
        <title>Pezizomycetes genomes reveal the molecular basis of ectomycorrhizal truffle lifestyle.</title>
        <authorList>
            <person name="Murat C."/>
            <person name="Payen T."/>
            <person name="Noel B."/>
            <person name="Kuo A."/>
            <person name="Morin E."/>
            <person name="Chen J."/>
            <person name="Kohler A."/>
            <person name="Krizsan K."/>
            <person name="Balestrini R."/>
            <person name="Da Silva C."/>
            <person name="Montanini B."/>
            <person name="Hainaut M."/>
            <person name="Levati E."/>
            <person name="Barry K.W."/>
            <person name="Belfiori B."/>
            <person name="Cichocki N."/>
            <person name="Clum A."/>
            <person name="Dockter R.B."/>
            <person name="Fauchery L."/>
            <person name="Guy J."/>
            <person name="Iotti M."/>
            <person name="Le Tacon F."/>
            <person name="Lindquist E.A."/>
            <person name="Lipzen A."/>
            <person name="Malagnac F."/>
            <person name="Mello A."/>
            <person name="Molinier V."/>
            <person name="Miyauchi S."/>
            <person name="Poulain J."/>
            <person name="Riccioni C."/>
            <person name="Rubini A."/>
            <person name="Sitrit Y."/>
            <person name="Splivallo R."/>
            <person name="Traeger S."/>
            <person name="Wang M."/>
            <person name="Zifcakova L."/>
            <person name="Wipf D."/>
            <person name="Zambonelli A."/>
            <person name="Paolocci F."/>
            <person name="Nowrousian M."/>
            <person name="Ottonello S."/>
            <person name="Baldrian P."/>
            <person name="Spatafora J.W."/>
            <person name="Henrissat B."/>
            <person name="Nagy L.G."/>
            <person name="Aury J.M."/>
            <person name="Wincker P."/>
            <person name="Grigoriev I.V."/>
            <person name="Bonfante P."/>
            <person name="Martin F.M."/>
        </authorList>
    </citation>
    <scope>NUCLEOTIDE SEQUENCE [LARGE SCALE GENOMIC DNA]</scope>
    <source>
        <strain evidence="1 2">120613-1</strain>
    </source>
</reference>
<proteinExistence type="predicted"/>
<organism evidence="1 2">
    <name type="scientific">Choiromyces venosus 120613-1</name>
    <dbReference type="NCBI Taxonomy" id="1336337"/>
    <lineage>
        <taxon>Eukaryota</taxon>
        <taxon>Fungi</taxon>
        <taxon>Dikarya</taxon>
        <taxon>Ascomycota</taxon>
        <taxon>Pezizomycotina</taxon>
        <taxon>Pezizomycetes</taxon>
        <taxon>Pezizales</taxon>
        <taxon>Tuberaceae</taxon>
        <taxon>Choiromyces</taxon>
    </lineage>
</organism>
<feature type="non-terminal residue" evidence="1">
    <location>
        <position position="1"/>
    </location>
</feature>
<protein>
    <submittedName>
        <fullName evidence="1">Uncharacterized protein</fullName>
    </submittedName>
</protein>
<accession>A0A3N4IQ93</accession>